<dbReference type="EMBL" id="CAACVS010000112">
    <property type="protein sequence ID" value="VEU37002.1"/>
    <property type="molecule type" value="Genomic_DNA"/>
</dbReference>
<evidence type="ECO:0000313" key="2">
    <source>
        <dbReference type="EMBL" id="VEU37002.1"/>
    </source>
</evidence>
<feature type="domain" description="F-box" evidence="1">
    <location>
        <begin position="198"/>
        <end position="244"/>
    </location>
</feature>
<dbReference type="Gene3D" id="1.20.1280.50">
    <property type="match status" value="1"/>
</dbReference>
<sequence>MPSAHRLSMYLKDWDEFYDYLSTYGAHIALWAILSAVTVFRREISCNRSYHEDDEGDTNNHRMIDDERSQIAGQKMIVSIDNEEKELMTEELLDGAGLYCSGKPLLNFATLLRLGFDNDYRTGNEKINMNGFSAEDLLDRVGNYATPEPIIATIAFFMVWKKTQGLDISEPLSSPLCTPPLPSSRYGNDGCDPLGRLLPPDVHVQIASFLHPRDVVTLSCVSKAYHCITDDPNNETSAAIWKTLWDRDFSWIVFKWKIGKEALQRSKCKQWTFSKDFYFLFEQSYLDYVLAAIQDLPTLLWSTAAAMQQVFLMIWVIPSELGD</sequence>
<dbReference type="AlphaFoldDB" id="A0A448Z4Q7"/>
<accession>A0A448Z4Q7</accession>
<organism evidence="2 3">
    <name type="scientific">Pseudo-nitzschia multistriata</name>
    <dbReference type="NCBI Taxonomy" id="183589"/>
    <lineage>
        <taxon>Eukaryota</taxon>
        <taxon>Sar</taxon>
        <taxon>Stramenopiles</taxon>
        <taxon>Ochrophyta</taxon>
        <taxon>Bacillariophyta</taxon>
        <taxon>Bacillariophyceae</taxon>
        <taxon>Bacillariophycidae</taxon>
        <taxon>Bacillariales</taxon>
        <taxon>Bacillariaceae</taxon>
        <taxon>Pseudo-nitzschia</taxon>
    </lineage>
</organism>
<dbReference type="OrthoDB" id="47685at2759"/>
<keyword evidence="3" id="KW-1185">Reference proteome</keyword>
<dbReference type="InterPro" id="IPR036047">
    <property type="entry name" value="F-box-like_dom_sf"/>
</dbReference>
<dbReference type="SUPFAM" id="SSF81383">
    <property type="entry name" value="F-box domain"/>
    <property type="match status" value="1"/>
</dbReference>
<reference evidence="2 3" key="1">
    <citation type="submission" date="2019-01" db="EMBL/GenBank/DDBJ databases">
        <authorList>
            <person name="Ferrante I. M."/>
        </authorList>
    </citation>
    <scope>NUCLEOTIDE SEQUENCE [LARGE SCALE GENOMIC DNA]</scope>
    <source>
        <strain evidence="2 3">B856</strain>
    </source>
</reference>
<dbReference type="Pfam" id="PF12937">
    <property type="entry name" value="F-box-like"/>
    <property type="match status" value="1"/>
</dbReference>
<proteinExistence type="predicted"/>
<gene>
    <name evidence="2" type="ORF">PSNMU_V1.4_AUG-EV-PASAV3_0037800</name>
</gene>
<name>A0A448Z4Q7_9STRA</name>
<dbReference type="PROSITE" id="PS50181">
    <property type="entry name" value="FBOX"/>
    <property type="match status" value="1"/>
</dbReference>
<evidence type="ECO:0000259" key="1">
    <source>
        <dbReference type="PROSITE" id="PS50181"/>
    </source>
</evidence>
<dbReference type="Proteomes" id="UP000291116">
    <property type="component" value="Unassembled WGS sequence"/>
</dbReference>
<protein>
    <recommendedName>
        <fullName evidence="1">F-box domain-containing protein</fullName>
    </recommendedName>
</protein>
<dbReference type="InterPro" id="IPR001810">
    <property type="entry name" value="F-box_dom"/>
</dbReference>
<evidence type="ECO:0000313" key="3">
    <source>
        <dbReference type="Proteomes" id="UP000291116"/>
    </source>
</evidence>